<dbReference type="InterPro" id="IPR023346">
    <property type="entry name" value="Lysozyme-like_dom_sf"/>
</dbReference>
<evidence type="ECO:0000313" key="7">
    <source>
        <dbReference type="Proteomes" id="UP000319103"/>
    </source>
</evidence>
<feature type="signal peptide" evidence="4">
    <location>
        <begin position="1"/>
        <end position="20"/>
    </location>
</feature>
<dbReference type="Pfam" id="PF06737">
    <property type="entry name" value="Transglycosylas"/>
    <property type="match status" value="1"/>
</dbReference>
<feature type="compositionally biased region" description="Low complexity" evidence="3">
    <location>
        <begin position="107"/>
        <end position="134"/>
    </location>
</feature>
<evidence type="ECO:0000313" key="6">
    <source>
        <dbReference type="EMBL" id="TQF02872.1"/>
    </source>
</evidence>
<proteinExistence type="inferred from homology"/>
<evidence type="ECO:0000259" key="5">
    <source>
        <dbReference type="Pfam" id="PF06737"/>
    </source>
</evidence>
<protein>
    <recommendedName>
        <fullName evidence="5">Resuscitation-promoting factor core lysozyme-like domain-containing protein</fullName>
    </recommendedName>
</protein>
<reference evidence="6 7" key="1">
    <citation type="submission" date="2019-06" db="EMBL/GenBank/DDBJ databases">
        <title>Description of Kitasatospora acidophila sp. nov. isolated from pine grove soil, and reclassification of Streptomyces novaecaesareae to Kitasatospora novaeceasareae comb. nov.</title>
        <authorList>
            <person name="Kim M.J."/>
        </authorList>
    </citation>
    <scope>NUCLEOTIDE SEQUENCE [LARGE SCALE GENOMIC DNA]</scope>
    <source>
        <strain evidence="6 7">MMS16-CNU292</strain>
    </source>
</reference>
<dbReference type="Gene3D" id="1.10.530.10">
    <property type="match status" value="1"/>
</dbReference>
<dbReference type="AlphaFoldDB" id="A0A540W1K3"/>
<evidence type="ECO:0000256" key="3">
    <source>
        <dbReference type="SAM" id="MobiDB-lite"/>
    </source>
</evidence>
<gene>
    <name evidence="6" type="ORF">E6W39_12155</name>
</gene>
<dbReference type="EMBL" id="VIGB01000003">
    <property type="protein sequence ID" value="TQF02872.1"/>
    <property type="molecule type" value="Genomic_DNA"/>
</dbReference>
<organism evidence="6 7">
    <name type="scientific">Kitasatospora acidiphila</name>
    <dbReference type="NCBI Taxonomy" id="2567942"/>
    <lineage>
        <taxon>Bacteria</taxon>
        <taxon>Bacillati</taxon>
        <taxon>Actinomycetota</taxon>
        <taxon>Actinomycetes</taxon>
        <taxon>Kitasatosporales</taxon>
        <taxon>Streptomycetaceae</taxon>
        <taxon>Kitasatospora</taxon>
    </lineage>
</organism>
<feature type="chain" id="PRO_5038861941" description="Resuscitation-promoting factor core lysozyme-like domain-containing protein" evidence="4">
    <location>
        <begin position="21"/>
        <end position="308"/>
    </location>
</feature>
<keyword evidence="4" id="KW-0732">Signal</keyword>
<feature type="compositionally biased region" description="Low complexity" evidence="3">
    <location>
        <begin position="73"/>
        <end position="100"/>
    </location>
</feature>
<dbReference type="SUPFAM" id="SSF53955">
    <property type="entry name" value="Lysozyme-like"/>
    <property type="match status" value="1"/>
</dbReference>
<keyword evidence="7" id="KW-1185">Reference proteome</keyword>
<name>A0A540W1K3_9ACTN</name>
<sequence length="308" mass="29868">MRYRTRVVTGLCLCLCGVGAAGLAAPASGSRSAAAAPAPRSAAPSAPAGGAVVHEVAGGGGLSARWSEGIALAPGLTGRPRRGPAGPAASGGARVPTAGWTPGGSPAGSPTGSPTGSPAPGVTGAPTAPATGRPVPGPANPVASGAADQPSQESADPSGPSDSSDSSGPADSEAASAAGDEAASPSASPSRSAQRPVLDTPRPSAPESSEQPDPEPAGKPAPAGAGSGAVWDRLATCESGGDWRAATGNGYFGGLQILPGTWRTAGGLRYASRPDQATRQQQIEVAEEIRARQGWRAWGGCAQDLGLR</sequence>
<dbReference type="InterPro" id="IPR010618">
    <property type="entry name" value="RPF"/>
</dbReference>
<dbReference type="OrthoDB" id="1404170at2"/>
<comment type="similarity">
    <text evidence="1">Belongs to the transglycosylase family. Rpf subfamily.</text>
</comment>
<evidence type="ECO:0000256" key="1">
    <source>
        <dbReference type="ARBA" id="ARBA00010830"/>
    </source>
</evidence>
<comment type="caution">
    <text evidence="6">The sequence shown here is derived from an EMBL/GenBank/DDBJ whole genome shotgun (WGS) entry which is preliminary data.</text>
</comment>
<feature type="region of interest" description="Disordered" evidence="3">
    <location>
        <begin position="73"/>
        <end position="233"/>
    </location>
</feature>
<dbReference type="Proteomes" id="UP000319103">
    <property type="component" value="Unassembled WGS sequence"/>
</dbReference>
<dbReference type="GO" id="GO:0016787">
    <property type="term" value="F:hydrolase activity"/>
    <property type="evidence" value="ECO:0007669"/>
    <property type="project" value="UniProtKB-KW"/>
</dbReference>
<feature type="compositionally biased region" description="Low complexity" evidence="3">
    <location>
        <begin position="153"/>
        <end position="193"/>
    </location>
</feature>
<evidence type="ECO:0000256" key="2">
    <source>
        <dbReference type="ARBA" id="ARBA00022801"/>
    </source>
</evidence>
<accession>A0A540W1K3</accession>
<keyword evidence="2" id="KW-0378">Hydrolase</keyword>
<dbReference type="CDD" id="cd13925">
    <property type="entry name" value="RPF"/>
    <property type="match status" value="1"/>
</dbReference>
<evidence type="ECO:0000256" key="4">
    <source>
        <dbReference type="SAM" id="SignalP"/>
    </source>
</evidence>
<feature type="domain" description="Resuscitation-promoting factor core lysozyme-like" evidence="5">
    <location>
        <begin position="229"/>
        <end position="301"/>
    </location>
</feature>